<organism evidence="1 2">
    <name type="scientific">Rhizopus microsporus ATCC 52813</name>
    <dbReference type="NCBI Taxonomy" id="1340429"/>
    <lineage>
        <taxon>Eukaryota</taxon>
        <taxon>Fungi</taxon>
        <taxon>Fungi incertae sedis</taxon>
        <taxon>Mucoromycota</taxon>
        <taxon>Mucoromycotina</taxon>
        <taxon>Mucoromycetes</taxon>
        <taxon>Mucorales</taxon>
        <taxon>Mucorineae</taxon>
        <taxon>Rhizopodaceae</taxon>
        <taxon>Rhizopus</taxon>
    </lineage>
</organism>
<dbReference type="Proteomes" id="UP000242254">
    <property type="component" value="Unassembled WGS sequence"/>
</dbReference>
<proteinExistence type="predicted"/>
<protein>
    <submittedName>
        <fullName evidence="1">Uncharacterized protein</fullName>
    </submittedName>
</protein>
<dbReference type="EMBL" id="KZ303864">
    <property type="protein sequence ID" value="PHZ08596.1"/>
    <property type="molecule type" value="Genomic_DNA"/>
</dbReference>
<sequence length="64" mass="7558">IKSIEISFSLVNSSLYFFLIDTSYSTGRRRIEPTKTIFQQDNDPKDRANLVEKWLSQQPFEVMQ</sequence>
<evidence type="ECO:0000313" key="2">
    <source>
        <dbReference type="Proteomes" id="UP000242254"/>
    </source>
</evidence>
<accession>A0A2G4SJN5</accession>
<dbReference type="AlphaFoldDB" id="A0A2G4SJN5"/>
<reference evidence="1 2" key="1">
    <citation type="journal article" date="2016" name="Proc. Natl. Acad. Sci. U.S.A.">
        <title>Lipid metabolic changes in an early divergent fungus govern the establishment of a mutualistic symbiosis with endobacteria.</title>
        <authorList>
            <person name="Lastovetsky O.A."/>
            <person name="Gaspar M.L."/>
            <person name="Mondo S.J."/>
            <person name="LaButti K.M."/>
            <person name="Sandor L."/>
            <person name="Grigoriev I.V."/>
            <person name="Henry S.A."/>
            <person name="Pawlowska T.E."/>
        </authorList>
    </citation>
    <scope>NUCLEOTIDE SEQUENCE [LARGE SCALE GENOMIC DNA]</scope>
    <source>
        <strain evidence="1 2">ATCC 52813</strain>
    </source>
</reference>
<name>A0A2G4SJN5_RHIZD</name>
<keyword evidence="2" id="KW-1185">Reference proteome</keyword>
<dbReference type="GeneID" id="35438004"/>
<dbReference type="RefSeq" id="XP_023462304.1">
    <property type="nucleotide sequence ID" value="XM_023607014.1"/>
</dbReference>
<evidence type="ECO:0000313" key="1">
    <source>
        <dbReference type="EMBL" id="PHZ08596.1"/>
    </source>
</evidence>
<gene>
    <name evidence="1" type="ORF">RHIMIDRAFT_207912</name>
</gene>
<feature type="non-terminal residue" evidence="1">
    <location>
        <position position="1"/>
    </location>
</feature>